<keyword evidence="5" id="KW-0964">Secreted</keyword>
<evidence type="ECO:0000256" key="1">
    <source>
        <dbReference type="ARBA" id="ARBA00001678"/>
    </source>
</evidence>
<reference evidence="11 12" key="1">
    <citation type="submission" date="2023-01" db="EMBL/GenBank/DDBJ databases">
        <authorList>
            <person name="Kreplak J."/>
        </authorList>
    </citation>
    <scope>NUCLEOTIDE SEQUENCE [LARGE SCALE GENOMIC DNA]</scope>
</reference>
<evidence type="ECO:0000259" key="10">
    <source>
        <dbReference type="Pfam" id="PF26410"/>
    </source>
</evidence>
<evidence type="ECO:0000256" key="3">
    <source>
        <dbReference type="ARBA" id="ARBA00005641"/>
    </source>
</evidence>
<dbReference type="InterPro" id="IPR001547">
    <property type="entry name" value="Glyco_hydro_5"/>
</dbReference>
<accession>A0AAV1A3Z7</accession>
<sequence length="394" mass="44563">MEFQTLVLTYFIVALVVVIQPGKSQNGGGFVERKGTHFILNGKPHYINGFNSYWLMNLASDPSTRSKVTSTFQEASQNGLNLGRTWAFNEGFLQISPGSYDENAFKGLDFVISEAKKYGVQLILSLVNNWNEFGGKIKYVQWAKERGQNVINDDDFFIHHVVKEYYKNHVKTVLTRKNTINGILYKDDQTIFAWELMNEPRLNNSGRSIQNWIREMASYVKSIDNNHLLEIGLEGFYGETKKQLNPDSLLVGTDFISNNQIPQIDFATIHLYPEQWLLGSNETTQRAFVDKWIEDHIQDANTVLGKPIIVSEFGKSSKSSGYSIDKRDDYYKKIYSIISASATSGGSCAGGIFWQLLSQGMDSYGDGYEVILENSPSTAQIIKEQSTKISNIKQ</sequence>
<dbReference type="FunFam" id="3.20.20.80:FF:000012">
    <property type="entry name" value="Mannan endo-1,4-beta-mannosidase 6"/>
    <property type="match status" value="1"/>
</dbReference>
<keyword evidence="6 9" id="KW-0732">Signal</keyword>
<dbReference type="AlphaFoldDB" id="A0AAV1A3Z7"/>
<dbReference type="InterPro" id="IPR045053">
    <property type="entry name" value="MAN-like"/>
</dbReference>
<evidence type="ECO:0000256" key="6">
    <source>
        <dbReference type="ARBA" id="ARBA00022729"/>
    </source>
</evidence>
<keyword evidence="12" id="KW-1185">Reference proteome</keyword>
<comment type="subcellular location">
    <subcellularLocation>
        <location evidence="2">Secreted</location>
    </subcellularLocation>
</comment>
<dbReference type="Gene3D" id="3.20.20.80">
    <property type="entry name" value="Glycosidases"/>
    <property type="match status" value="1"/>
</dbReference>
<evidence type="ECO:0000256" key="7">
    <source>
        <dbReference type="ARBA" id="ARBA00022801"/>
    </source>
</evidence>
<protein>
    <recommendedName>
        <fullName evidence="4">mannan endo-1,4-beta-mannosidase</fullName>
        <ecNumber evidence="4">3.2.1.78</ecNumber>
    </recommendedName>
</protein>
<feature type="chain" id="PRO_5043818897" description="mannan endo-1,4-beta-mannosidase" evidence="9">
    <location>
        <begin position="25"/>
        <end position="394"/>
    </location>
</feature>
<organism evidence="11 12">
    <name type="scientific">Vicia faba</name>
    <name type="common">Broad bean</name>
    <name type="synonym">Faba vulgaris</name>
    <dbReference type="NCBI Taxonomy" id="3906"/>
    <lineage>
        <taxon>Eukaryota</taxon>
        <taxon>Viridiplantae</taxon>
        <taxon>Streptophyta</taxon>
        <taxon>Embryophyta</taxon>
        <taxon>Tracheophyta</taxon>
        <taxon>Spermatophyta</taxon>
        <taxon>Magnoliopsida</taxon>
        <taxon>eudicotyledons</taxon>
        <taxon>Gunneridae</taxon>
        <taxon>Pentapetalae</taxon>
        <taxon>rosids</taxon>
        <taxon>fabids</taxon>
        <taxon>Fabales</taxon>
        <taxon>Fabaceae</taxon>
        <taxon>Papilionoideae</taxon>
        <taxon>50 kb inversion clade</taxon>
        <taxon>NPAAA clade</taxon>
        <taxon>Hologalegina</taxon>
        <taxon>IRL clade</taxon>
        <taxon>Fabeae</taxon>
        <taxon>Vicia</taxon>
    </lineage>
</organism>
<feature type="signal peptide" evidence="9">
    <location>
        <begin position="1"/>
        <end position="24"/>
    </location>
</feature>
<dbReference type="GO" id="GO:0005576">
    <property type="term" value="C:extracellular region"/>
    <property type="evidence" value="ECO:0007669"/>
    <property type="project" value="UniProtKB-SubCell"/>
</dbReference>
<evidence type="ECO:0000256" key="4">
    <source>
        <dbReference type="ARBA" id="ARBA00012706"/>
    </source>
</evidence>
<dbReference type="PANTHER" id="PTHR31451:SF39">
    <property type="entry name" value="MANNAN ENDO-1,4-BETA-MANNOSIDASE 1"/>
    <property type="match status" value="1"/>
</dbReference>
<proteinExistence type="inferred from homology"/>
<dbReference type="InterPro" id="IPR017853">
    <property type="entry name" value="GH"/>
</dbReference>
<evidence type="ECO:0000256" key="2">
    <source>
        <dbReference type="ARBA" id="ARBA00004613"/>
    </source>
</evidence>
<dbReference type="GO" id="GO:0000272">
    <property type="term" value="P:polysaccharide catabolic process"/>
    <property type="evidence" value="ECO:0007669"/>
    <property type="project" value="InterPro"/>
</dbReference>
<name>A0AAV1A3Z7_VICFA</name>
<dbReference type="SUPFAM" id="SSF51445">
    <property type="entry name" value="(Trans)glycosidases"/>
    <property type="match status" value="1"/>
</dbReference>
<evidence type="ECO:0000313" key="12">
    <source>
        <dbReference type="Proteomes" id="UP001157006"/>
    </source>
</evidence>
<evidence type="ECO:0000256" key="8">
    <source>
        <dbReference type="ARBA" id="ARBA00023295"/>
    </source>
</evidence>
<dbReference type="PANTHER" id="PTHR31451">
    <property type="match status" value="1"/>
</dbReference>
<comment type="similarity">
    <text evidence="3">Belongs to the glycosyl hydrolase 5 (cellulase A) family.</text>
</comment>
<keyword evidence="8" id="KW-0326">Glycosidase</keyword>
<dbReference type="EMBL" id="OX451738">
    <property type="protein sequence ID" value="CAI8603615.1"/>
    <property type="molecule type" value="Genomic_DNA"/>
</dbReference>
<dbReference type="EC" id="3.2.1.78" evidence="4"/>
<comment type="catalytic activity">
    <reaction evidence="1">
        <text>Random hydrolysis of (1-&gt;4)-beta-D-mannosidic linkages in mannans, galactomannans and glucomannans.</text>
        <dbReference type="EC" id="3.2.1.78"/>
    </reaction>
</comment>
<evidence type="ECO:0000256" key="9">
    <source>
        <dbReference type="SAM" id="SignalP"/>
    </source>
</evidence>
<keyword evidence="7" id="KW-0378">Hydrolase</keyword>
<evidence type="ECO:0000256" key="5">
    <source>
        <dbReference type="ARBA" id="ARBA00022525"/>
    </source>
</evidence>
<evidence type="ECO:0000313" key="11">
    <source>
        <dbReference type="EMBL" id="CAI8603615.1"/>
    </source>
</evidence>
<gene>
    <name evidence="11" type="ORF">VFH_III094480</name>
</gene>
<feature type="domain" description="Glycoside hydrolase family 5" evidence="10">
    <location>
        <begin position="30"/>
        <end position="355"/>
    </location>
</feature>
<dbReference type="Pfam" id="PF26410">
    <property type="entry name" value="GH5_mannosidase"/>
    <property type="match status" value="1"/>
</dbReference>
<dbReference type="GO" id="GO:0016985">
    <property type="term" value="F:mannan endo-1,4-beta-mannosidase activity"/>
    <property type="evidence" value="ECO:0007669"/>
    <property type="project" value="UniProtKB-EC"/>
</dbReference>
<dbReference type="Proteomes" id="UP001157006">
    <property type="component" value="Chromosome 3"/>
</dbReference>